<dbReference type="GO" id="GO:0016020">
    <property type="term" value="C:membrane"/>
    <property type="evidence" value="ECO:0007669"/>
    <property type="project" value="UniProtKB-SubCell"/>
</dbReference>
<protein>
    <recommendedName>
        <fullName evidence="11">Cyclic nucleotide-binding domain-containing protein</fullName>
    </recommendedName>
</protein>
<evidence type="ECO:0000256" key="6">
    <source>
        <dbReference type="ARBA" id="ARBA00023136"/>
    </source>
</evidence>
<dbReference type="Pfam" id="PF00027">
    <property type="entry name" value="cNMP_binding"/>
    <property type="match status" value="1"/>
</dbReference>
<name>G5A6C1_PHYSP</name>
<dbReference type="PROSITE" id="PS00888">
    <property type="entry name" value="CNMP_BINDING_1"/>
    <property type="match status" value="1"/>
</dbReference>
<keyword evidence="5" id="KW-0406">Ion transport</keyword>
<feature type="transmembrane region" description="Helical" evidence="10">
    <location>
        <begin position="494"/>
        <end position="514"/>
    </location>
</feature>
<evidence type="ECO:0000256" key="5">
    <source>
        <dbReference type="ARBA" id="ARBA00023065"/>
    </source>
</evidence>
<dbReference type="PANTHER" id="PTHR45638:SF11">
    <property type="entry name" value="CYCLIC NUCLEOTIDE-GATED CATION CHANNEL SUBUNIT A"/>
    <property type="match status" value="1"/>
</dbReference>
<dbReference type="PANTHER" id="PTHR45638">
    <property type="entry name" value="CYCLIC NUCLEOTIDE-GATED CATION CHANNEL SUBUNIT A"/>
    <property type="match status" value="1"/>
</dbReference>
<proteinExistence type="predicted"/>
<dbReference type="AlphaFoldDB" id="G5A6C1"/>
<reference evidence="12 13" key="1">
    <citation type="journal article" date="2006" name="Science">
        <title>Phytophthora genome sequences uncover evolutionary origins and mechanisms of pathogenesis.</title>
        <authorList>
            <person name="Tyler B.M."/>
            <person name="Tripathy S."/>
            <person name="Zhang X."/>
            <person name="Dehal P."/>
            <person name="Jiang R.H."/>
            <person name="Aerts A."/>
            <person name="Arredondo F.D."/>
            <person name="Baxter L."/>
            <person name="Bensasson D."/>
            <person name="Beynon J.L."/>
            <person name="Chapman J."/>
            <person name="Damasceno C.M."/>
            <person name="Dorrance A.E."/>
            <person name="Dou D."/>
            <person name="Dickerman A.W."/>
            <person name="Dubchak I.L."/>
            <person name="Garbelotto M."/>
            <person name="Gijzen M."/>
            <person name="Gordon S.G."/>
            <person name="Govers F."/>
            <person name="Grunwald N.J."/>
            <person name="Huang W."/>
            <person name="Ivors K.L."/>
            <person name="Jones R.W."/>
            <person name="Kamoun S."/>
            <person name="Krampis K."/>
            <person name="Lamour K.H."/>
            <person name="Lee M.K."/>
            <person name="McDonald W.H."/>
            <person name="Medina M."/>
            <person name="Meijer H.J."/>
            <person name="Nordberg E.K."/>
            <person name="Maclean D.J."/>
            <person name="Ospina-Giraldo M.D."/>
            <person name="Morris P.F."/>
            <person name="Phuntumart V."/>
            <person name="Putnam N.H."/>
            <person name="Rash S."/>
            <person name="Rose J.K."/>
            <person name="Sakihama Y."/>
            <person name="Salamov A.A."/>
            <person name="Savidor A."/>
            <person name="Scheuring C.F."/>
            <person name="Smith B.M."/>
            <person name="Sobral B.W."/>
            <person name="Terry A."/>
            <person name="Torto-Alalibo T.A."/>
            <person name="Win J."/>
            <person name="Xu Z."/>
            <person name="Zhang H."/>
            <person name="Grigoriev I.V."/>
            <person name="Rokhsar D.S."/>
            <person name="Boore J.L."/>
        </authorList>
    </citation>
    <scope>NUCLEOTIDE SEQUENCE [LARGE SCALE GENOMIC DNA]</scope>
    <source>
        <strain evidence="12 13">P6497</strain>
    </source>
</reference>
<evidence type="ECO:0000256" key="3">
    <source>
        <dbReference type="ARBA" id="ARBA00022692"/>
    </source>
</evidence>
<keyword evidence="3 10" id="KW-0812">Transmembrane</keyword>
<feature type="domain" description="Cyclic nucleotide-binding" evidence="11">
    <location>
        <begin position="621"/>
        <end position="699"/>
    </location>
</feature>
<dbReference type="Gene3D" id="1.10.287.630">
    <property type="entry name" value="Helix hairpin bin"/>
    <property type="match status" value="1"/>
</dbReference>
<evidence type="ECO:0000259" key="11">
    <source>
        <dbReference type="PROSITE" id="PS50042"/>
    </source>
</evidence>
<dbReference type="GO" id="GO:0044877">
    <property type="term" value="F:protein-containing complex binding"/>
    <property type="evidence" value="ECO:0007669"/>
    <property type="project" value="TreeGrafter"/>
</dbReference>
<dbReference type="Pfam" id="PF00520">
    <property type="entry name" value="Ion_trans"/>
    <property type="match status" value="1"/>
</dbReference>
<dbReference type="Proteomes" id="UP000002640">
    <property type="component" value="Unassembled WGS sequence"/>
</dbReference>
<accession>G5A6C1</accession>
<keyword evidence="2" id="KW-0813">Transport</keyword>
<keyword evidence="8" id="KW-0407">Ion channel</keyword>
<organism evidence="12 13">
    <name type="scientific">Phytophthora sojae (strain P6497)</name>
    <name type="common">Soybean stem and root rot agent</name>
    <name type="synonym">Phytophthora megasperma f. sp. glycines</name>
    <dbReference type="NCBI Taxonomy" id="1094619"/>
    <lineage>
        <taxon>Eukaryota</taxon>
        <taxon>Sar</taxon>
        <taxon>Stramenopiles</taxon>
        <taxon>Oomycota</taxon>
        <taxon>Peronosporomycetes</taxon>
        <taxon>Peronosporales</taxon>
        <taxon>Peronosporaceae</taxon>
        <taxon>Phytophthora</taxon>
    </lineage>
</organism>
<keyword evidence="7" id="KW-1071">Ligand-gated ion channel</keyword>
<dbReference type="GeneID" id="20647729"/>
<feature type="region of interest" description="Disordered" evidence="9">
    <location>
        <begin position="125"/>
        <end position="148"/>
    </location>
</feature>
<dbReference type="InterPro" id="IPR050866">
    <property type="entry name" value="CNG_cation_channel"/>
</dbReference>
<dbReference type="EMBL" id="JH159160">
    <property type="protein sequence ID" value="EGZ08876.1"/>
    <property type="molecule type" value="Genomic_DNA"/>
</dbReference>
<sequence>MSASSEPEFPKTTAQCTFSAFTNLQQRPSLLTDIRLIHLKPMLERVEFLGGMEGSITRMLVSQFTQILISRGEFVCRFGERGSDMFFIFAGVVDVLLPSENNNDAATPIANANWSGRICVHRRGSHPSVQVGPSANDITRGELPKKSEGGYHKVNEHKDGDFFGDHGLFTNGTRNAHVQAQTSCILYNLSRESMELVFARYPEWKWKVLPTSLVLSRADMMNERAERVKEKMAQVRWTRAHSLQSSLDHLAVVNKFKKIIIRPLSKELSSVTRGVPVQSPLHIFWLRLMVFCTVYIAIITPYQLAIDPMDRLTVTTTIVNVLTLISEAAFVVDVWFSWHVKESKTTMELYEQNVYKKERMLFDVIAASPFYGFLTVFNCSSRLKLLRCFKMLNLMGYLDELSRSRVANELTKFSQVSLVYLLVVYWAACAYLTVAMEIGFGSEWESWLPSKALEISDPQNPSSAQLMLRLLRGLFFATTAFVKKARNIAPDSASAYAFQIAMSFIGLLTMSFVIGELASLFISRSSLEVGFRKNHITVKMYLERVRVSDKLKARTCAFMATLWASHAGLNYDELFADMPREIRSACVLHAVKIPLNWFVMKVIGPICGDADANVEAFALSLAEHLHFEAYSRNEDVITEGRIIRAMYFVTKGFLNMQSSSLLDRPVGLRDGSYFGERGLLDCTISAYTVTTARACDLFL</sequence>
<gene>
    <name evidence="12" type="ORF">PHYSODRAFT_339298</name>
</gene>
<evidence type="ECO:0000256" key="7">
    <source>
        <dbReference type="ARBA" id="ARBA00023286"/>
    </source>
</evidence>
<dbReference type="GO" id="GO:0005221">
    <property type="term" value="F:intracellularly cyclic nucleotide-activated monoatomic cation channel activity"/>
    <property type="evidence" value="ECO:0007669"/>
    <property type="project" value="InterPro"/>
</dbReference>
<feature type="domain" description="Cyclic nucleotide-binding" evidence="11">
    <location>
        <begin position="48"/>
        <end position="198"/>
    </location>
</feature>
<dbReference type="InterPro" id="IPR000595">
    <property type="entry name" value="cNMP-bd_dom"/>
</dbReference>
<feature type="transmembrane region" description="Helical" evidence="10">
    <location>
        <begin position="418"/>
        <end position="442"/>
    </location>
</feature>
<dbReference type="RefSeq" id="XP_009535509.1">
    <property type="nucleotide sequence ID" value="XM_009537214.1"/>
</dbReference>
<feature type="transmembrane region" description="Helical" evidence="10">
    <location>
        <begin position="284"/>
        <end position="306"/>
    </location>
</feature>
<evidence type="ECO:0000256" key="2">
    <source>
        <dbReference type="ARBA" id="ARBA00022448"/>
    </source>
</evidence>
<dbReference type="CDD" id="cd00038">
    <property type="entry name" value="CAP_ED"/>
    <property type="match status" value="2"/>
</dbReference>
<dbReference type="InterPro" id="IPR018490">
    <property type="entry name" value="cNMP-bd_dom_sf"/>
</dbReference>
<feature type="compositionally biased region" description="Basic and acidic residues" evidence="9">
    <location>
        <begin position="139"/>
        <end position="148"/>
    </location>
</feature>
<evidence type="ECO:0000256" key="9">
    <source>
        <dbReference type="SAM" id="MobiDB-lite"/>
    </source>
</evidence>
<dbReference type="KEGG" id="psoj:PHYSODRAFT_339298"/>
<dbReference type="Gene3D" id="2.60.120.10">
    <property type="entry name" value="Jelly Rolls"/>
    <property type="match status" value="2"/>
</dbReference>
<evidence type="ECO:0000313" key="13">
    <source>
        <dbReference type="Proteomes" id="UP000002640"/>
    </source>
</evidence>
<feature type="transmembrane region" description="Helical" evidence="10">
    <location>
        <begin position="360"/>
        <end position="380"/>
    </location>
</feature>
<dbReference type="Gene3D" id="1.10.287.70">
    <property type="match status" value="1"/>
</dbReference>
<feature type="transmembrane region" description="Helical" evidence="10">
    <location>
        <begin position="318"/>
        <end position="340"/>
    </location>
</feature>
<dbReference type="SUPFAM" id="SSF51206">
    <property type="entry name" value="cAMP-binding domain-like"/>
    <property type="match status" value="2"/>
</dbReference>
<dbReference type="InterPro" id="IPR005821">
    <property type="entry name" value="Ion_trans_dom"/>
</dbReference>
<evidence type="ECO:0000256" key="1">
    <source>
        <dbReference type="ARBA" id="ARBA00004141"/>
    </source>
</evidence>
<dbReference type="SUPFAM" id="SSF81324">
    <property type="entry name" value="Voltage-gated potassium channels"/>
    <property type="match status" value="1"/>
</dbReference>
<evidence type="ECO:0000256" key="10">
    <source>
        <dbReference type="SAM" id="Phobius"/>
    </source>
</evidence>
<evidence type="ECO:0000256" key="8">
    <source>
        <dbReference type="ARBA" id="ARBA00023303"/>
    </source>
</evidence>
<comment type="subcellular location">
    <subcellularLocation>
        <location evidence="1">Membrane</location>
        <topology evidence="1">Multi-pass membrane protein</topology>
    </subcellularLocation>
</comment>
<keyword evidence="4 10" id="KW-1133">Transmembrane helix</keyword>
<evidence type="ECO:0000313" key="12">
    <source>
        <dbReference type="EMBL" id="EGZ08876.1"/>
    </source>
</evidence>
<keyword evidence="6 10" id="KW-0472">Membrane</keyword>
<dbReference type="InterPro" id="IPR014710">
    <property type="entry name" value="RmlC-like_jellyroll"/>
</dbReference>
<dbReference type="InParanoid" id="G5A6C1"/>
<feature type="compositionally biased region" description="Polar residues" evidence="9">
    <location>
        <begin position="127"/>
        <end position="137"/>
    </location>
</feature>
<dbReference type="PROSITE" id="PS50042">
    <property type="entry name" value="CNMP_BINDING_3"/>
    <property type="match status" value="2"/>
</dbReference>
<keyword evidence="13" id="KW-1185">Reference proteome</keyword>
<evidence type="ECO:0000256" key="4">
    <source>
        <dbReference type="ARBA" id="ARBA00022989"/>
    </source>
</evidence>
<dbReference type="InterPro" id="IPR018488">
    <property type="entry name" value="cNMP-bd_CS"/>
</dbReference>